<gene>
    <name evidence="3" type="ORF">SAMN02583745_00881</name>
</gene>
<evidence type="ECO:0000259" key="2">
    <source>
        <dbReference type="PROSITE" id="PS51372"/>
    </source>
</evidence>
<dbReference type="EMBL" id="FOHV01000005">
    <property type="protein sequence ID" value="SES91648.1"/>
    <property type="molecule type" value="Genomic_DNA"/>
</dbReference>
<dbReference type="STRING" id="1123402.SAMN02583745_00881"/>
<organism evidence="3 4">
    <name type="scientific">Thorsellia anophelis DSM 18579</name>
    <dbReference type="NCBI Taxonomy" id="1123402"/>
    <lineage>
        <taxon>Bacteria</taxon>
        <taxon>Pseudomonadati</taxon>
        <taxon>Pseudomonadota</taxon>
        <taxon>Gammaproteobacteria</taxon>
        <taxon>Enterobacterales</taxon>
        <taxon>Thorselliaceae</taxon>
        <taxon>Thorsellia</taxon>
    </lineage>
</organism>
<dbReference type="Pfam" id="PF00874">
    <property type="entry name" value="PRD"/>
    <property type="match status" value="2"/>
</dbReference>
<dbReference type="SMART" id="SM01061">
    <property type="entry name" value="CAT_RBD"/>
    <property type="match status" value="1"/>
</dbReference>
<dbReference type="InterPro" id="IPR050661">
    <property type="entry name" value="BglG_antiterminators"/>
</dbReference>
<dbReference type="InterPro" id="IPR011608">
    <property type="entry name" value="PRD"/>
</dbReference>
<dbReference type="RefSeq" id="WP_093318224.1">
    <property type="nucleotide sequence ID" value="NZ_FOHV01000005.1"/>
</dbReference>
<protein>
    <submittedName>
        <fullName evidence="3">Transcriptional antiterminator, BglG family</fullName>
    </submittedName>
</protein>
<sequence>MRITKILNNNVVLIKNERNIEQVVMGRGIAFKKQVGDEIEECKIEKIFSNSNHQLIAHLSELLSQIPLEIMTTVAQIIQLAESRLGKLHEMIYIGLTDHCHFAIERLKEGIVVENIMFWELKRLYPREIQLGIEALDLIEKRLQVKLPFDEAGFIAIHFVNAQQSNPNLNSSITHLTKLMQDILQIVKYQLHIEFDEGSLSYQRFVTHLRFFAQRMIGHQPVDSEDSTLHEEVKLLYPQAYQCVESIEAYIIKHYKQALTKDERMFLSIHIERIRKDHQEKKS</sequence>
<feature type="domain" description="PRD" evidence="2">
    <location>
        <begin position="65"/>
        <end position="169"/>
    </location>
</feature>
<evidence type="ECO:0000313" key="3">
    <source>
        <dbReference type="EMBL" id="SES91648.1"/>
    </source>
</evidence>
<dbReference type="GO" id="GO:0006355">
    <property type="term" value="P:regulation of DNA-templated transcription"/>
    <property type="evidence" value="ECO:0007669"/>
    <property type="project" value="InterPro"/>
</dbReference>
<dbReference type="PANTHER" id="PTHR30185:SF15">
    <property type="entry name" value="CRYPTIC BETA-GLUCOSIDE BGL OPERON ANTITERMINATOR"/>
    <property type="match status" value="1"/>
</dbReference>
<dbReference type="PROSITE" id="PS51372">
    <property type="entry name" value="PRD_2"/>
    <property type="match status" value="2"/>
</dbReference>
<feature type="domain" description="PRD" evidence="2">
    <location>
        <begin position="171"/>
        <end position="281"/>
    </location>
</feature>
<dbReference type="Proteomes" id="UP000242642">
    <property type="component" value="Unassembled WGS sequence"/>
</dbReference>
<keyword evidence="1" id="KW-0677">Repeat</keyword>
<dbReference type="SUPFAM" id="SSF50151">
    <property type="entry name" value="SacY-like RNA-binding domain"/>
    <property type="match status" value="1"/>
</dbReference>
<dbReference type="InterPro" id="IPR036650">
    <property type="entry name" value="CAT_RNA-bd_dom_sf"/>
</dbReference>
<dbReference type="Pfam" id="PF03123">
    <property type="entry name" value="CAT_RBD"/>
    <property type="match status" value="1"/>
</dbReference>
<dbReference type="NCBIfam" id="NF046042">
    <property type="entry name" value="LicT"/>
    <property type="match status" value="1"/>
</dbReference>
<dbReference type="Gene3D" id="1.10.1790.10">
    <property type="entry name" value="PRD domain"/>
    <property type="match status" value="2"/>
</dbReference>
<evidence type="ECO:0000256" key="1">
    <source>
        <dbReference type="ARBA" id="ARBA00022737"/>
    </source>
</evidence>
<dbReference type="AlphaFoldDB" id="A0A1I0AD74"/>
<keyword evidence="4" id="KW-1185">Reference proteome</keyword>
<dbReference type="InterPro" id="IPR036634">
    <property type="entry name" value="PRD_sf"/>
</dbReference>
<dbReference type="OrthoDB" id="9813552at2"/>
<dbReference type="Gene3D" id="2.30.24.10">
    <property type="entry name" value="CAT RNA-binding domain"/>
    <property type="match status" value="1"/>
</dbReference>
<accession>A0A1I0AD74</accession>
<reference evidence="4" key="1">
    <citation type="submission" date="2016-10" db="EMBL/GenBank/DDBJ databases">
        <authorList>
            <person name="Varghese N."/>
            <person name="Submissions S."/>
        </authorList>
    </citation>
    <scope>NUCLEOTIDE SEQUENCE [LARGE SCALE GENOMIC DNA]</scope>
    <source>
        <strain evidence="4">DSM 18579</strain>
    </source>
</reference>
<dbReference type="PANTHER" id="PTHR30185">
    <property type="entry name" value="CRYPTIC BETA-GLUCOSIDE BGL OPERON ANTITERMINATOR"/>
    <property type="match status" value="1"/>
</dbReference>
<proteinExistence type="predicted"/>
<evidence type="ECO:0000313" key="4">
    <source>
        <dbReference type="Proteomes" id="UP000242642"/>
    </source>
</evidence>
<dbReference type="GO" id="GO:0003723">
    <property type="term" value="F:RNA binding"/>
    <property type="evidence" value="ECO:0007669"/>
    <property type="project" value="InterPro"/>
</dbReference>
<name>A0A1I0AD74_9GAMM</name>
<dbReference type="SUPFAM" id="SSF63520">
    <property type="entry name" value="PTS-regulatory domain, PRD"/>
    <property type="match status" value="2"/>
</dbReference>
<dbReference type="InterPro" id="IPR004341">
    <property type="entry name" value="CAT_RNA-bd_dom"/>
</dbReference>